<dbReference type="InterPro" id="IPR003343">
    <property type="entry name" value="Big_2"/>
</dbReference>
<dbReference type="SMART" id="SM00635">
    <property type="entry name" value="BID_2"/>
    <property type="match status" value="1"/>
</dbReference>
<dbReference type="EMBL" id="PNYA01000013">
    <property type="protein sequence ID" value="PMS18845.1"/>
    <property type="molecule type" value="Genomic_DNA"/>
</dbReference>
<keyword evidence="2" id="KW-0677">Repeat</keyword>
<dbReference type="Proteomes" id="UP000235616">
    <property type="component" value="Unassembled WGS sequence"/>
</dbReference>
<evidence type="ECO:0000256" key="3">
    <source>
        <dbReference type="SAM" id="SignalP"/>
    </source>
</evidence>
<accession>A0A2N7VP24</accession>
<dbReference type="Pfam" id="PF24681">
    <property type="entry name" value="Kelch_KLHDC2_KLHL20_DRC7"/>
    <property type="match status" value="1"/>
</dbReference>
<keyword evidence="1" id="KW-0880">Kelch repeat</keyword>
<dbReference type="PANTHER" id="PTHR24412:SF497">
    <property type="entry name" value="KELCH-LIKE PROTEIN 18"/>
    <property type="match status" value="1"/>
</dbReference>
<sequence>MSAITTNRSLRPIILLATAILMNACGGHGAGAGAGANSATLQSISITPSPANTGVGITRQFTATGHFSDGSTADLTTTATWTSLTPSIAAVNAGAVTGSALGTATILVSSAGAAVDFAINVTANVWSPAANMRLTLGPLTLLPSGKVFSAGGSNVHSGDAELYDPNQDIWSEASPLAIIGNTAALLQSGKVLSVGGQSFYGITGHSATYDPALNSWSAPATMLQTRYGNTTTLLPDGTVLVTGGMFGPPTQAREEERYSPSSDSWSAVPAMASSRAAHTATLLANGKVLVAGGYDPSVGTAGSTSSAEIYDPTANTWSPAANMAVARDRHTATLLSDGKVLVVGGANASGQPLSSAELYDPSTNTWSSAGNLTAARMQHAAVLLPNGKVLILGGSVNPSDPADVGLATAEIYDPAINSWSAAGSMTMPRAQPGAVLLKNGTVLACGWSSTLPSCELYWQ</sequence>
<protein>
    <recommendedName>
        <fullName evidence="4">Bulb-type lectin domain-containing protein</fullName>
    </recommendedName>
</protein>
<feature type="chain" id="PRO_5014964111" description="Bulb-type lectin domain-containing protein" evidence="3">
    <location>
        <begin position="25"/>
        <end position="459"/>
    </location>
</feature>
<dbReference type="InterPro" id="IPR011043">
    <property type="entry name" value="Gal_Oxase/kelch_b-propeller"/>
</dbReference>
<dbReference type="RefSeq" id="WP_102646396.1">
    <property type="nucleotide sequence ID" value="NZ_PNYA01000013.1"/>
</dbReference>
<gene>
    <name evidence="5" type="ORF">C0Z18_16090</name>
</gene>
<keyword evidence="3" id="KW-0732">Signal</keyword>
<dbReference type="InterPro" id="IPR006652">
    <property type="entry name" value="Kelch_1"/>
</dbReference>
<feature type="signal peptide" evidence="3">
    <location>
        <begin position="1"/>
        <end position="24"/>
    </location>
</feature>
<comment type="caution">
    <text evidence="5">The sequence shown here is derived from an EMBL/GenBank/DDBJ whole genome shotgun (WGS) entry which is preliminary data.</text>
</comment>
<evidence type="ECO:0000313" key="5">
    <source>
        <dbReference type="EMBL" id="PMS18845.1"/>
    </source>
</evidence>
<dbReference type="PROSITE" id="PS50927">
    <property type="entry name" value="BULB_LECTIN"/>
    <property type="match status" value="1"/>
</dbReference>
<reference evidence="5 6" key="1">
    <citation type="submission" date="2018-01" db="EMBL/GenBank/DDBJ databases">
        <title>Whole genome analyses suggest that Burkholderia sensu lato contains two further novel genera in the rhizoxinica-symbiotica group Mycetohabitans gen. nov., and Trinickia gen. nov.: implications for the evolution of diazotrophy and nodulation in the Burkholderiaceae.</title>
        <authorList>
            <person name="Estrada-de los Santos P."/>
            <person name="Palmer M."/>
            <person name="Chavez-Ramirez B."/>
            <person name="Beukes C."/>
            <person name="Steenkamp E.T."/>
            <person name="Hirsch A.M."/>
            <person name="Manyaka P."/>
            <person name="Maluk M."/>
            <person name="Lafos M."/>
            <person name="Crook M."/>
            <person name="Gross E."/>
            <person name="Simon M.F."/>
            <person name="Bueno dos Reis Junior F."/>
            <person name="Poole P.S."/>
            <person name="Venter S.N."/>
            <person name="James E.K."/>
        </authorList>
    </citation>
    <scope>NUCLEOTIDE SEQUENCE [LARGE SCALE GENOMIC DNA]</scope>
    <source>
        <strain evidence="5 6">GIMN1.004</strain>
    </source>
</reference>
<dbReference type="OrthoDB" id="601499at2"/>
<dbReference type="Gene3D" id="2.60.40.1080">
    <property type="match status" value="1"/>
</dbReference>
<evidence type="ECO:0000259" key="4">
    <source>
        <dbReference type="PROSITE" id="PS50927"/>
    </source>
</evidence>
<feature type="domain" description="Bulb-type lectin" evidence="4">
    <location>
        <begin position="274"/>
        <end position="404"/>
    </location>
</feature>
<dbReference type="Pfam" id="PF02368">
    <property type="entry name" value="Big_2"/>
    <property type="match status" value="1"/>
</dbReference>
<dbReference type="Gene3D" id="2.130.10.80">
    <property type="entry name" value="Galactose oxidase/kelch, beta-propeller"/>
    <property type="match status" value="3"/>
</dbReference>
<dbReference type="SUPFAM" id="SSF50965">
    <property type="entry name" value="Galactose oxidase, central domain"/>
    <property type="match status" value="2"/>
</dbReference>
<keyword evidence="6" id="KW-1185">Reference proteome</keyword>
<evidence type="ECO:0000256" key="2">
    <source>
        <dbReference type="ARBA" id="ARBA00022737"/>
    </source>
</evidence>
<evidence type="ECO:0000313" key="6">
    <source>
        <dbReference type="Proteomes" id="UP000235616"/>
    </source>
</evidence>
<dbReference type="PANTHER" id="PTHR24412">
    <property type="entry name" value="KELCH PROTEIN"/>
    <property type="match status" value="1"/>
</dbReference>
<evidence type="ECO:0000256" key="1">
    <source>
        <dbReference type="ARBA" id="ARBA00022441"/>
    </source>
</evidence>
<dbReference type="InterPro" id="IPR001480">
    <property type="entry name" value="Bulb-type_lectin_dom"/>
</dbReference>
<dbReference type="SMART" id="SM00612">
    <property type="entry name" value="Kelch"/>
    <property type="match status" value="5"/>
</dbReference>
<dbReference type="AlphaFoldDB" id="A0A2N7VP24"/>
<dbReference type="InterPro" id="IPR037293">
    <property type="entry name" value="Gal_Oxidase_central_sf"/>
</dbReference>
<organism evidence="5 6">
    <name type="scientific">Trinickia dabaoshanensis</name>
    <dbReference type="NCBI Taxonomy" id="564714"/>
    <lineage>
        <taxon>Bacteria</taxon>
        <taxon>Pseudomonadati</taxon>
        <taxon>Pseudomonadota</taxon>
        <taxon>Betaproteobacteria</taxon>
        <taxon>Burkholderiales</taxon>
        <taxon>Burkholderiaceae</taxon>
        <taxon>Trinickia</taxon>
    </lineage>
</organism>
<name>A0A2N7VP24_9BURK</name>
<proteinExistence type="predicted"/>